<proteinExistence type="inferred from homology"/>
<organism evidence="4 5">
    <name type="scientific">Waltera intestinalis</name>
    <dbReference type="NCBI Taxonomy" id="2606635"/>
    <lineage>
        <taxon>Bacteria</taxon>
        <taxon>Bacillati</taxon>
        <taxon>Bacillota</taxon>
        <taxon>Clostridia</taxon>
        <taxon>Lachnospirales</taxon>
        <taxon>Lachnospiraceae</taxon>
        <taxon>Waltera</taxon>
    </lineage>
</organism>
<dbReference type="Pfam" id="PF02769">
    <property type="entry name" value="AIRS_C"/>
    <property type="match status" value="1"/>
</dbReference>
<dbReference type="SUPFAM" id="SSF56042">
    <property type="entry name" value="PurM C-terminal domain-like"/>
    <property type="match status" value="1"/>
</dbReference>
<dbReference type="AlphaFoldDB" id="A0A6L5YKD8"/>
<comment type="similarity">
    <text evidence="1">Belongs to the HypE family.</text>
</comment>
<dbReference type="InterPro" id="IPR011854">
    <property type="entry name" value="HypE"/>
</dbReference>
<dbReference type="RefSeq" id="WP_154496580.1">
    <property type="nucleotide sequence ID" value="NZ_VUMU01000010.1"/>
</dbReference>
<dbReference type="InterPro" id="IPR036921">
    <property type="entry name" value="PurM-like_N_sf"/>
</dbReference>
<name>A0A6L5YKD8_9FIRM</name>
<comment type="caution">
    <text evidence="4">The sequence shown here is derived from an EMBL/GenBank/DDBJ whole genome shotgun (WGS) entry which is preliminary data.</text>
</comment>
<dbReference type="Proteomes" id="UP000476055">
    <property type="component" value="Unassembled WGS sequence"/>
</dbReference>
<sequence length="344" mass="37096">MNSGKVPVNVLKRSVLRQLKNKRTEIADSAGLGADCAVFAPFSKGQMVTCVQEGVVELQCENDLAEAEREDLSVMPMRRIFQKCANNLAAAGAEPVAAELVIFLPETVEEPELKALMEEAEKAATDLNIQIIGGQTRVSSAVRQPIATATGYGILSEAAVTQASAGKKLAGQDIIITKWIGLEGTADLATRNREKLLERYPAYLVEEAAAFDRYYSILPEAATAVKSGGCTMHDVSEGGVFAALWEMAEGAGVGLTIDMKKLPLRQETVEVCEFCNVNPYELRSGGSLIIANPEGTAVVEALAAEGIPAVIVGRFTDSNERLILNEDEVRYMDRPQRDEIYKGV</sequence>
<feature type="domain" description="PurM-like C-terminal" evidence="3">
    <location>
        <begin position="170"/>
        <end position="320"/>
    </location>
</feature>
<dbReference type="SUPFAM" id="SSF55326">
    <property type="entry name" value="PurM N-terminal domain-like"/>
    <property type="match status" value="1"/>
</dbReference>
<evidence type="ECO:0000259" key="3">
    <source>
        <dbReference type="Pfam" id="PF02769"/>
    </source>
</evidence>
<dbReference type="Gene3D" id="3.90.650.10">
    <property type="entry name" value="PurM-like C-terminal domain"/>
    <property type="match status" value="1"/>
</dbReference>
<evidence type="ECO:0000313" key="5">
    <source>
        <dbReference type="Proteomes" id="UP000476055"/>
    </source>
</evidence>
<dbReference type="EMBL" id="VUMU01000010">
    <property type="protein sequence ID" value="MST58410.1"/>
    <property type="molecule type" value="Genomic_DNA"/>
</dbReference>
<dbReference type="InterPro" id="IPR016188">
    <property type="entry name" value="PurM-like_N"/>
</dbReference>
<dbReference type="Gene3D" id="3.30.1330.10">
    <property type="entry name" value="PurM-like, N-terminal domain"/>
    <property type="match status" value="1"/>
</dbReference>
<dbReference type="PANTHER" id="PTHR30303:SF4">
    <property type="entry name" value="HYDROGENASE EXPRESSION_FORMATION PROTEIN HYPE"/>
    <property type="match status" value="1"/>
</dbReference>
<evidence type="ECO:0000259" key="2">
    <source>
        <dbReference type="Pfam" id="PF00586"/>
    </source>
</evidence>
<evidence type="ECO:0000256" key="1">
    <source>
        <dbReference type="ARBA" id="ARBA00006243"/>
    </source>
</evidence>
<protein>
    <submittedName>
        <fullName evidence="4">Hydrogenase maturation factor</fullName>
    </submittedName>
</protein>
<keyword evidence="5" id="KW-1185">Reference proteome</keyword>
<feature type="domain" description="PurM-like N-terminal" evidence="2">
    <location>
        <begin position="82"/>
        <end position="154"/>
    </location>
</feature>
<dbReference type="InterPro" id="IPR036676">
    <property type="entry name" value="PurM-like_C_sf"/>
</dbReference>
<dbReference type="InterPro" id="IPR010918">
    <property type="entry name" value="PurM-like_C_dom"/>
</dbReference>
<dbReference type="Pfam" id="PF00586">
    <property type="entry name" value="AIRS"/>
    <property type="match status" value="1"/>
</dbReference>
<dbReference type="GO" id="GO:0051604">
    <property type="term" value="P:protein maturation"/>
    <property type="evidence" value="ECO:0007669"/>
    <property type="project" value="TreeGrafter"/>
</dbReference>
<accession>A0A6L5YKD8</accession>
<evidence type="ECO:0000313" key="4">
    <source>
        <dbReference type="EMBL" id="MST58410.1"/>
    </source>
</evidence>
<gene>
    <name evidence="4" type="ORF">FYJ59_09200</name>
</gene>
<reference evidence="4 5" key="1">
    <citation type="submission" date="2019-08" db="EMBL/GenBank/DDBJ databases">
        <title>In-depth cultivation of the pig gut microbiome towards novel bacterial diversity and tailored functional studies.</title>
        <authorList>
            <person name="Wylensek D."/>
            <person name="Hitch T.C.A."/>
            <person name="Clavel T."/>
        </authorList>
    </citation>
    <scope>NUCLEOTIDE SEQUENCE [LARGE SCALE GENOMIC DNA]</scope>
    <source>
        <strain evidence="4 5">WCA3-601-WT-6H</strain>
    </source>
</reference>
<dbReference type="PANTHER" id="PTHR30303">
    <property type="entry name" value="HYDROGENASE ISOENZYMES FORMATION PROTEIN HYPE"/>
    <property type="match status" value="1"/>
</dbReference>